<sequence length="98" mass="11170">MYGHDPIALVADIQCDYQHNTERVVWRENCEGRLHSMEAVPHPGPFERHNCNFPQGPDKNRNELKHTNEVKRMVFFSTGSPPQEICAAVGTREGELTP</sequence>
<dbReference type="EMBL" id="JACVVK020000426">
    <property type="protein sequence ID" value="KAK7474760.1"/>
    <property type="molecule type" value="Genomic_DNA"/>
</dbReference>
<keyword evidence="2" id="KW-1185">Reference proteome</keyword>
<proteinExistence type="predicted"/>
<gene>
    <name evidence="1" type="ORF">BaRGS_00033992</name>
</gene>
<reference evidence="1 2" key="1">
    <citation type="journal article" date="2023" name="Sci. Data">
        <title>Genome assembly of the Korean intertidal mud-creeper Batillaria attramentaria.</title>
        <authorList>
            <person name="Patra A.K."/>
            <person name="Ho P.T."/>
            <person name="Jun S."/>
            <person name="Lee S.J."/>
            <person name="Kim Y."/>
            <person name="Won Y.J."/>
        </authorList>
    </citation>
    <scope>NUCLEOTIDE SEQUENCE [LARGE SCALE GENOMIC DNA]</scope>
    <source>
        <strain evidence="1">Wonlab-2016</strain>
    </source>
</reference>
<accession>A0ABD0JJF5</accession>
<dbReference type="Proteomes" id="UP001519460">
    <property type="component" value="Unassembled WGS sequence"/>
</dbReference>
<name>A0ABD0JJF5_9CAEN</name>
<comment type="caution">
    <text evidence="1">The sequence shown here is derived from an EMBL/GenBank/DDBJ whole genome shotgun (WGS) entry which is preliminary data.</text>
</comment>
<organism evidence="1 2">
    <name type="scientific">Batillaria attramentaria</name>
    <dbReference type="NCBI Taxonomy" id="370345"/>
    <lineage>
        <taxon>Eukaryota</taxon>
        <taxon>Metazoa</taxon>
        <taxon>Spiralia</taxon>
        <taxon>Lophotrochozoa</taxon>
        <taxon>Mollusca</taxon>
        <taxon>Gastropoda</taxon>
        <taxon>Caenogastropoda</taxon>
        <taxon>Sorbeoconcha</taxon>
        <taxon>Cerithioidea</taxon>
        <taxon>Batillariidae</taxon>
        <taxon>Batillaria</taxon>
    </lineage>
</organism>
<evidence type="ECO:0000313" key="1">
    <source>
        <dbReference type="EMBL" id="KAK7474760.1"/>
    </source>
</evidence>
<protein>
    <submittedName>
        <fullName evidence="1">Uncharacterized protein</fullName>
    </submittedName>
</protein>
<evidence type="ECO:0000313" key="2">
    <source>
        <dbReference type="Proteomes" id="UP001519460"/>
    </source>
</evidence>
<dbReference type="AlphaFoldDB" id="A0ABD0JJF5"/>